<keyword evidence="2" id="KW-1185">Reference proteome</keyword>
<dbReference type="RefSeq" id="WP_386734810.1">
    <property type="nucleotide sequence ID" value="NZ_JBHRXI010000006.1"/>
</dbReference>
<comment type="caution">
    <text evidence="1">The sequence shown here is derived from an EMBL/GenBank/DDBJ whole genome shotgun (WGS) entry which is preliminary data.</text>
</comment>
<dbReference type="EMBL" id="JBHRXI010000006">
    <property type="protein sequence ID" value="MFC3613624.1"/>
    <property type="molecule type" value="Genomic_DNA"/>
</dbReference>
<gene>
    <name evidence="1" type="ORF">ACFORG_07610</name>
</gene>
<organism evidence="1 2">
    <name type="scientific">Lutimaribacter marinistellae</name>
    <dbReference type="NCBI Taxonomy" id="1820329"/>
    <lineage>
        <taxon>Bacteria</taxon>
        <taxon>Pseudomonadati</taxon>
        <taxon>Pseudomonadota</taxon>
        <taxon>Alphaproteobacteria</taxon>
        <taxon>Rhodobacterales</taxon>
        <taxon>Roseobacteraceae</taxon>
        <taxon>Lutimaribacter</taxon>
    </lineage>
</organism>
<evidence type="ECO:0000313" key="1">
    <source>
        <dbReference type="EMBL" id="MFC3613624.1"/>
    </source>
</evidence>
<name>A0ABV7TFW8_9RHOB</name>
<protein>
    <submittedName>
        <fullName evidence="1">Uncharacterized protein</fullName>
    </submittedName>
</protein>
<accession>A0ABV7TFW8</accession>
<evidence type="ECO:0000313" key="2">
    <source>
        <dbReference type="Proteomes" id="UP001595629"/>
    </source>
</evidence>
<proteinExistence type="predicted"/>
<dbReference type="Proteomes" id="UP001595629">
    <property type="component" value="Unassembled WGS sequence"/>
</dbReference>
<reference evidence="2" key="1">
    <citation type="journal article" date="2019" name="Int. J. Syst. Evol. Microbiol.">
        <title>The Global Catalogue of Microorganisms (GCM) 10K type strain sequencing project: providing services to taxonomists for standard genome sequencing and annotation.</title>
        <authorList>
            <consortium name="The Broad Institute Genomics Platform"/>
            <consortium name="The Broad Institute Genome Sequencing Center for Infectious Disease"/>
            <person name="Wu L."/>
            <person name="Ma J."/>
        </authorList>
    </citation>
    <scope>NUCLEOTIDE SEQUENCE [LARGE SCALE GENOMIC DNA]</scope>
    <source>
        <strain evidence="2">KCTC 42911</strain>
    </source>
</reference>
<sequence length="232" mass="26233">MNVTFRCPPELEQVLPRPVPAKVGLPDWLRRMPATAHDEVLGVELMTVKKCAPFLDAMGYGFLMPLACDLQIDKGRLSWDWDLPATPGETYSRSPVALHAAAQVRGSPFEKGAAPMLKFNAFWTIELPAGWSLLCTHPVNRTDLPFRSLTGMVDSDRYTDNFINFVAEWIDPSFSGILPRGTPVAQCIPVRRESFDYRFEVMTQDETDAFRDTRDSMDGTAGVYRRDMRVRK</sequence>